<evidence type="ECO:0000256" key="3">
    <source>
        <dbReference type="PROSITE-ProRule" id="PRU00023"/>
    </source>
</evidence>
<feature type="repeat" description="ANK" evidence="3">
    <location>
        <begin position="1063"/>
        <end position="1087"/>
    </location>
</feature>
<evidence type="ECO:0000259" key="5">
    <source>
        <dbReference type="PROSITE" id="PS50837"/>
    </source>
</evidence>
<comment type="caution">
    <text evidence="6">The sequence shown here is derived from an EMBL/GenBank/DDBJ whole genome shotgun (WGS) entry which is preliminary data.</text>
</comment>
<dbReference type="InterPro" id="IPR007111">
    <property type="entry name" value="NACHT_NTPase"/>
</dbReference>
<gene>
    <name evidence="6" type="ORF">OHK93_004812</name>
</gene>
<feature type="domain" description="NACHT" evidence="5">
    <location>
        <begin position="365"/>
        <end position="512"/>
    </location>
</feature>
<evidence type="ECO:0000313" key="7">
    <source>
        <dbReference type="Proteomes" id="UP001161017"/>
    </source>
</evidence>
<evidence type="ECO:0000256" key="4">
    <source>
        <dbReference type="SAM" id="MobiDB-lite"/>
    </source>
</evidence>
<dbReference type="InterPro" id="IPR002110">
    <property type="entry name" value="Ankyrin_rpt"/>
</dbReference>
<dbReference type="PROSITE" id="PS50297">
    <property type="entry name" value="ANK_REP_REGION"/>
    <property type="match status" value="2"/>
</dbReference>
<organism evidence="6 7">
    <name type="scientific">Ramalina farinacea</name>
    <dbReference type="NCBI Taxonomy" id="258253"/>
    <lineage>
        <taxon>Eukaryota</taxon>
        <taxon>Fungi</taxon>
        <taxon>Dikarya</taxon>
        <taxon>Ascomycota</taxon>
        <taxon>Pezizomycotina</taxon>
        <taxon>Lecanoromycetes</taxon>
        <taxon>OSLEUM clade</taxon>
        <taxon>Lecanoromycetidae</taxon>
        <taxon>Lecanorales</taxon>
        <taxon>Lecanorineae</taxon>
        <taxon>Ramalinaceae</taxon>
        <taxon>Ramalina</taxon>
    </lineage>
</organism>
<dbReference type="EMBL" id="JAPUFD010000022">
    <property type="protein sequence ID" value="MDI1493028.1"/>
    <property type="molecule type" value="Genomic_DNA"/>
</dbReference>
<dbReference type="InterPro" id="IPR027417">
    <property type="entry name" value="P-loop_NTPase"/>
</dbReference>
<name>A0AA43QY27_9LECA</name>
<reference evidence="6" key="1">
    <citation type="journal article" date="2023" name="Genome Biol. Evol.">
        <title>First Whole Genome Sequence and Flow Cytometry Genome Size Data for the Lichen-Forming Fungus Ramalina farinacea (Ascomycota).</title>
        <authorList>
            <person name="Llewellyn T."/>
            <person name="Mian S."/>
            <person name="Hill R."/>
            <person name="Leitch I.J."/>
            <person name="Gaya E."/>
        </authorList>
    </citation>
    <scope>NUCLEOTIDE SEQUENCE</scope>
    <source>
        <strain evidence="6">LIQ254RAFAR</strain>
    </source>
</reference>
<dbReference type="SUPFAM" id="SSF53474">
    <property type="entry name" value="alpha/beta-Hydrolases"/>
    <property type="match status" value="1"/>
</dbReference>
<evidence type="ECO:0000313" key="6">
    <source>
        <dbReference type="EMBL" id="MDI1493028.1"/>
    </source>
</evidence>
<sequence length="1302" mass="145169">MPFRNLFKKARKQQDPSGPKVAPQEEINQDSEAVALPIEDVKSIGLHLLNPNAVVPGNEASCSADIVFVHGLNGHWSRTWTYEKNGAFWPKDLLPHIVPRARIFSYGYPSQIIGSKSVTKISDFAKDLLSAITREQQEIALILAHEQDLYKGVSANTKAIMFLGTPHRGSKYASYGTILGTTADVAIHASLVHRFVGGVRTSLIKSLERGSPELEAVSESFRSLVHRSEVKIITLYETESHPFTNGLIVEKESAELMTYGERCEPLLGLNHQNMCQYRSLQDKNFVKVSNLIKLEMPKVSNNLSVESSLFSDHSFDETEKQCAALLNIVSVADYEAKLDARVDGTLTWVLQKPQYDAWISDPVTKFLLVTGYAGSGKTILASFISRYLIEKNPKALVCRYFCDGKIEEYRDLCTMLKSLIFQIVDQRRRLWRIVKKESDAGGFNIFGQFDALWNLFVQLARKETRYSIIIIIDALDELEEKAQSRLVNRIDQLLANGDIKSIKFLITTRTTAEVATEAHDISPHTVRLSLVNNKEDIDKDIQSVVRHRLERMVKKGICEPKVRDKLEAILVAKADQTFLWIKLVLPLLEERRILLTTDADEVAKISLPVSLAAVYEHLLSLIPKEDRPHACRILRLLAVCDRALTCEEIGIMLSITSDQRSALWLTGDHLSFRQNSIQSLLGPLIRVSDSRVVLLHQSLKDYLISLYTNNRDSPLSEFGVDLIKEKQVVVQACSMYLSLEDFQCDILASSHSTDEDDDASEDGRSVLSRSSSRYGLEVFEGLLCNETPEYVDTNEWTTVKSRYPLFDYAARNWAEYYAICQNVVTEQDAQRCLSLCSADTPLLRNWFFYYWSSELPLEPLPTVMDNLFVAAFFGHVNNLERLISDTKTFHPLSVSKAVYWAARRGHTACVELFLKVQDIISGNEVDMTSNPLITAAQFGQLDCLKLLLCSSHINVNAQDDSGATALSLAVANNHSDIVAVLLAVQTIDINLPNRFGNTPLDKAVFLAESTILAQLLGDERTNINRLDKHDRSILSWAAEYGSADTLSLILQTRRIDVNQRDSKGRTPLSYAAQHGHLQAVKTLIKPGHADPLIQDESGRNAHSWAASLGKSDILQYLIRRYPAGADVPDGDGWTPATWTLDRPTCLENLKVLLRHGNIGVNRPDKAGGRSLLAWVASYDVDREKQLSMALALMGSKGINLEARDANGRTPLSEAAGAGSLEVARALLATGMVDVNTQDQRGQTPLTWATKGGFTDMVHLLLERPDTIVDARDFDGVAATDIATRLGHSDIVPLLEVRRTSTA</sequence>
<dbReference type="Pfam" id="PF12796">
    <property type="entry name" value="Ank_2"/>
    <property type="match status" value="2"/>
</dbReference>
<dbReference type="PANTHER" id="PTHR24173:SF74">
    <property type="entry name" value="ANKYRIN REPEAT DOMAIN-CONTAINING PROTEIN 16"/>
    <property type="match status" value="1"/>
</dbReference>
<keyword evidence="1" id="KW-0677">Repeat</keyword>
<feature type="compositionally biased region" description="Basic residues" evidence="4">
    <location>
        <begin position="1"/>
        <end position="11"/>
    </location>
</feature>
<dbReference type="SUPFAM" id="SSF52540">
    <property type="entry name" value="P-loop containing nucleoside triphosphate hydrolases"/>
    <property type="match status" value="1"/>
</dbReference>
<dbReference type="Gene3D" id="1.25.40.20">
    <property type="entry name" value="Ankyrin repeat-containing domain"/>
    <property type="match status" value="3"/>
</dbReference>
<dbReference type="SMART" id="SM00248">
    <property type="entry name" value="ANK"/>
    <property type="match status" value="11"/>
</dbReference>
<dbReference type="SUPFAM" id="SSF48403">
    <property type="entry name" value="Ankyrin repeat"/>
    <property type="match status" value="2"/>
</dbReference>
<dbReference type="PROSITE" id="PS50837">
    <property type="entry name" value="NACHT"/>
    <property type="match status" value="1"/>
</dbReference>
<dbReference type="Pfam" id="PF13637">
    <property type="entry name" value="Ank_4"/>
    <property type="match status" value="1"/>
</dbReference>
<feature type="repeat" description="ANK" evidence="3">
    <location>
        <begin position="1206"/>
        <end position="1230"/>
    </location>
</feature>
<proteinExistence type="predicted"/>
<protein>
    <recommendedName>
        <fullName evidence="5">NACHT domain-containing protein</fullName>
    </recommendedName>
</protein>
<keyword evidence="2 3" id="KW-0040">ANK repeat</keyword>
<dbReference type="Proteomes" id="UP001161017">
    <property type="component" value="Unassembled WGS sequence"/>
</dbReference>
<dbReference type="PANTHER" id="PTHR24173">
    <property type="entry name" value="ANKYRIN REPEAT CONTAINING"/>
    <property type="match status" value="1"/>
</dbReference>
<dbReference type="InterPro" id="IPR036770">
    <property type="entry name" value="Ankyrin_rpt-contain_sf"/>
</dbReference>
<evidence type="ECO:0000256" key="2">
    <source>
        <dbReference type="ARBA" id="ARBA00023043"/>
    </source>
</evidence>
<evidence type="ECO:0000256" key="1">
    <source>
        <dbReference type="ARBA" id="ARBA00022737"/>
    </source>
</evidence>
<dbReference type="PROSITE" id="PS50088">
    <property type="entry name" value="ANK_REPEAT"/>
    <property type="match status" value="2"/>
</dbReference>
<dbReference type="Gene3D" id="3.40.50.300">
    <property type="entry name" value="P-loop containing nucleotide triphosphate hydrolases"/>
    <property type="match status" value="1"/>
</dbReference>
<dbReference type="InterPro" id="IPR029058">
    <property type="entry name" value="AB_hydrolase_fold"/>
</dbReference>
<feature type="region of interest" description="Disordered" evidence="4">
    <location>
        <begin position="1"/>
        <end position="26"/>
    </location>
</feature>
<accession>A0AA43QY27</accession>
<keyword evidence="7" id="KW-1185">Reference proteome</keyword>
<dbReference type="InterPro" id="IPR056884">
    <property type="entry name" value="NPHP3-like_N"/>
</dbReference>
<dbReference type="Pfam" id="PF24883">
    <property type="entry name" value="NPHP3_N"/>
    <property type="match status" value="1"/>
</dbReference>